<dbReference type="Proteomes" id="UP000220797">
    <property type="component" value="Unassembled WGS sequence"/>
</dbReference>
<dbReference type="AlphaFoldDB" id="A0A1J1GLW6"/>
<comment type="caution">
    <text evidence="1">The sequence shown here is derived from an EMBL/GenBank/DDBJ whole genome shotgun (WGS) entry which is preliminary data.</text>
</comment>
<dbReference type="EMBL" id="CVMV01000015">
    <property type="protein sequence ID" value="CRG93315.1"/>
    <property type="molecule type" value="Genomic_DNA"/>
</dbReference>
<dbReference type="VEuPathDB" id="PlasmoDB:PGAL8A_00102100"/>
<organism evidence="1 2">
    <name type="scientific">Plasmodium gallinaceum</name>
    <dbReference type="NCBI Taxonomy" id="5849"/>
    <lineage>
        <taxon>Eukaryota</taxon>
        <taxon>Sar</taxon>
        <taxon>Alveolata</taxon>
        <taxon>Apicomplexa</taxon>
        <taxon>Aconoidasida</taxon>
        <taxon>Haemosporida</taxon>
        <taxon>Plasmodiidae</taxon>
        <taxon>Plasmodium</taxon>
        <taxon>Plasmodium (Haemamoeba)</taxon>
    </lineage>
</organism>
<proteinExistence type="predicted"/>
<dbReference type="GeneID" id="39729546"/>
<sequence length="735" mass="87983">MFSKYYKKEENNGFIRIHYFKKIETEKIDKNLLNLEKVFKNDEIFLDMHINEKEKNNFDFFLNDIEGINNINYLEEWVNIDVSNIYNFILYDNKYCNDITSDKKGHLILKLKYTNENKIITSYFKVNCRNVKWENEKKVWHIPLFYIFEISKLTLFLGGMVSDLVLYYLCKLFNHFSSIKNVNNLKMNELNKEEIRSDDINNKRDNRKDDIQIKDNINKKKEMKCSIKFNENKIEENKMEENNEINCEKDKLNNNIINDNQIDNNINNFENIKNSELLNNNYNTDKIGNNQNNSNIKNKSDNSLNNNCYNFDIFVKENKIEFIEYLKKVKMFKIEHIIINNIIKSDSMFIKILPYNEEIIKKIKETNLFQWNKTDNIWIIKKTNFKNFYMNIVKFFDFKICSCYDYFKISKLKLIENEINKNNIMINNTILNTENIKKKRKKIINEIKEKEKRFKRTTNYESTDSSYSDELSHNVDSSYYEGRELVNKIKLIGAANNYYKDIIYNKLNKIKHLRPPNYTYDPQGLITKNGAGTKGIEIYDLPSDINEWNKISFCIVPNEKINVDLYDPKILCSLVSDVYLLKERAIDIILKKYKKWPEYSDVFWNTICSENEFIVCNKNFNTRQKLAHDRLFNKQFFYIFNIENVKQSNYYDPLFLCKTLIILGEGKLVKDPLESEYIIISNSNDQNAISFYNSLQEKNKKKKLPLFVTPSFIYDCILNYSISYPSKNKNHFSFS</sequence>
<dbReference type="OrthoDB" id="360402at2759"/>
<reference evidence="1" key="1">
    <citation type="submission" date="2015-04" db="EMBL/GenBank/DDBJ databases">
        <authorList>
            <consortium name="Pathogen Informatics"/>
        </authorList>
    </citation>
    <scope>NUCLEOTIDE SEQUENCE [LARGE SCALE GENOMIC DNA]</scope>
    <source>
        <strain evidence="1">8A</strain>
    </source>
</reference>
<gene>
    <name evidence="1" type="ORF">PGAL8A_00102100</name>
</gene>
<dbReference type="RefSeq" id="XP_028526137.1">
    <property type="nucleotide sequence ID" value="XM_028672877.1"/>
</dbReference>
<keyword evidence="2" id="KW-1185">Reference proteome</keyword>
<evidence type="ECO:0000313" key="2">
    <source>
        <dbReference type="Proteomes" id="UP000220797"/>
    </source>
</evidence>
<protein>
    <submittedName>
        <fullName evidence="1">Uncharacterized protein</fullName>
    </submittedName>
</protein>
<accession>A0A1J1GLW6</accession>
<evidence type="ECO:0000313" key="1">
    <source>
        <dbReference type="EMBL" id="CRG93315.1"/>
    </source>
</evidence>
<name>A0A1J1GLW6_PLAGA</name>